<organism evidence="3 4">
    <name type="scientific">Streptomyces glaucescens</name>
    <dbReference type="NCBI Taxonomy" id="1907"/>
    <lineage>
        <taxon>Bacteria</taxon>
        <taxon>Bacillati</taxon>
        <taxon>Actinomycetota</taxon>
        <taxon>Actinomycetes</taxon>
        <taxon>Kitasatosporales</taxon>
        <taxon>Streptomycetaceae</taxon>
        <taxon>Streptomyces</taxon>
    </lineage>
</organism>
<dbReference type="AlphaFoldDB" id="A0A089XED2"/>
<dbReference type="STRING" id="1907.SGLAU_17730"/>
<sequence length="309" mass="31715">MSPRLSPRTPPRVRDGLSAALIALACLLLPCGALAAWAAYGLTDTGRYVRAMAPLAGDPAVRDAFADTVGTELTGRLEPRLRRAAGPFVRDAARSFTRTDAFRAGWDTANRVTHTALLHAARQGTAGRPVTVDVAPVAAEVKRRLAAGNVPFAHRVPVPHTRVAVLPAPEADRLRKGYAVLEVTGFWLPSAAVALAATGIAVAACRRRAVTATALGTALGGALLALAIAVGRHLTLSGLPAGLHRPAAAAVYDALTATLRTTSWLLLALGLTAAVATWLTGRHGRGARPGPARAPAGPGGAPEATGTRA</sequence>
<name>A0A089XED2_STRGA</name>
<keyword evidence="2" id="KW-0472">Membrane</keyword>
<keyword evidence="4" id="KW-1185">Reference proteome</keyword>
<dbReference type="eggNOG" id="ENOG502ZB54">
    <property type="taxonomic scope" value="Bacteria"/>
</dbReference>
<reference evidence="4" key="1">
    <citation type="journal article" date="2015" name="J. Biotechnol.">
        <title>Complete genome sequence of the actinobacterium Streptomyces glaucescens GLA.O (DSM 40922) consisting of a linear chromosome and one linear plasmid.</title>
        <authorList>
            <person name="Ortseifen V."/>
            <person name="Winkler A."/>
            <person name="Albersmeier A."/>
            <person name="Wendler S."/>
            <person name="Puhler A."/>
            <person name="Kalinowski J."/>
            <person name="Ruckert C."/>
        </authorList>
    </citation>
    <scope>NUCLEOTIDE SEQUENCE [LARGE SCALE GENOMIC DNA]</scope>
    <source>
        <strain evidence="4">DSM 40922 / GLA O</strain>
    </source>
</reference>
<evidence type="ECO:0008006" key="5">
    <source>
        <dbReference type="Google" id="ProtNLM"/>
    </source>
</evidence>
<gene>
    <name evidence="3" type="ORF">SGLAU_17730</name>
</gene>
<accession>A0A089XED2</accession>
<dbReference type="Proteomes" id="UP000029482">
    <property type="component" value="Chromosome"/>
</dbReference>
<evidence type="ECO:0000256" key="2">
    <source>
        <dbReference type="SAM" id="Phobius"/>
    </source>
</evidence>
<dbReference type="PROSITE" id="PS51257">
    <property type="entry name" value="PROKAR_LIPOPROTEIN"/>
    <property type="match status" value="1"/>
</dbReference>
<dbReference type="HOGENOM" id="CLU_047940_1_0_11"/>
<proteinExistence type="predicted"/>
<protein>
    <recommendedName>
        <fullName evidence="5">Integral membrane protein</fullName>
    </recommendedName>
</protein>
<feature type="compositionally biased region" description="Low complexity" evidence="1">
    <location>
        <begin position="288"/>
        <end position="309"/>
    </location>
</feature>
<feature type="transmembrane region" description="Helical" evidence="2">
    <location>
        <begin position="212"/>
        <end position="230"/>
    </location>
</feature>
<dbReference type="EMBL" id="CP009438">
    <property type="protein sequence ID" value="AIR99509.1"/>
    <property type="molecule type" value="Genomic_DNA"/>
</dbReference>
<keyword evidence="2" id="KW-0812">Transmembrane</keyword>
<dbReference type="RefSeq" id="WP_208868920.1">
    <property type="nucleotide sequence ID" value="NZ_CP009438.1"/>
</dbReference>
<keyword evidence="2" id="KW-1133">Transmembrane helix</keyword>
<evidence type="ECO:0000313" key="3">
    <source>
        <dbReference type="EMBL" id="AIR99509.1"/>
    </source>
</evidence>
<evidence type="ECO:0000313" key="4">
    <source>
        <dbReference type="Proteomes" id="UP000029482"/>
    </source>
</evidence>
<feature type="transmembrane region" description="Helical" evidence="2">
    <location>
        <begin position="262"/>
        <end position="281"/>
    </location>
</feature>
<evidence type="ECO:0000256" key="1">
    <source>
        <dbReference type="SAM" id="MobiDB-lite"/>
    </source>
</evidence>
<feature type="transmembrane region" description="Helical" evidence="2">
    <location>
        <begin position="186"/>
        <end position="205"/>
    </location>
</feature>
<feature type="region of interest" description="Disordered" evidence="1">
    <location>
        <begin position="284"/>
        <end position="309"/>
    </location>
</feature>
<dbReference type="KEGG" id="sgu:SGLAU_17730"/>